<proteinExistence type="predicted"/>
<name>A0A0E9XP61_ANGAN</name>
<reference evidence="1" key="1">
    <citation type="submission" date="2014-11" db="EMBL/GenBank/DDBJ databases">
        <authorList>
            <person name="Amaro Gonzalez C."/>
        </authorList>
    </citation>
    <scope>NUCLEOTIDE SEQUENCE</scope>
</reference>
<sequence>MARPLACQKTELTEMQECKIYRVQYAMTNHF</sequence>
<dbReference type="EMBL" id="GBXM01004050">
    <property type="protein sequence ID" value="JAI04528.1"/>
    <property type="molecule type" value="Transcribed_RNA"/>
</dbReference>
<dbReference type="AlphaFoldDB" id="A0A0E9XP61"/>
<accession>A0A0E9XP61</accession>
<reference evidence="1" key="2">
    <citation type="journal article" date="2015" name="Fish Shellfish Immunol.">
        <title>Early steps in the European eel (Anguilla anguilla)-Vibrio vulnificus interaction in the gills: Role of the RtxA13 toxin.</title>
        <authorList>
            <person name="Callol A."/>
            <person name="Pajuelo D."/>
            <person name="Ebbesson L."/>
            <person name="Teles M."/>
            <person name="MacKenzie S."/>
            <person name="Amaro C."/>
        </authorList>
    </citation>
    <scope>NUCLEOTIDE SEQUENCE</scope>
</reference>
<evidence type="ECO:0000313" key="1">
    <source>
        <dbReference type="EMBL" id="JAI04528.1"/>
    </source>
</evidence>
<organism evidence="1">
    <name type="scientific">Anguilla anguilla</name>
    <name type="common">European freshwater eel</name>
    <name type="synonym">Muraena anguilla</name>
    <dbReference type="NCBI Taxonomy" id="7936"/>
    <lineage>
        <taxon>Eukaryota</taxon>
        <taxon>Metazoa</taxon>
        <taxon>Chordata</taxon>
        <taxon>Craniata</taxon>
        <taxon>Vertebrata</taxon>
        <taxon>Euteleostomi</taxon>
        <taxon>Actinopterygii</taxon>
        <taxon>Neopterygii</taxon>
        <taxon>Teleostei</taxon>
        <taxon>Anguilliformes</taxon>
        <taxon>Anguillidae</taxon>
        <taxon>Anguilla</taxon>
    </lineage>
</organism>
<protein>
    <submittedName>
        <fullName evidence="1">Uncharacterized protein</fullName>
    </submittedName>
</protein>